<dbReference type="InterPro" id="IPR024787">
    <property type="entry name" value="EcsC"/>
</dbReference>
<protein>
    <submittedName>
        <fullName evidence="1">EcsC protein family</fullName>
    </submittedName>
</protein>
<evidence type="ECO:0000313" key="2">
    <source>
        <dbReference type="Proteomes" id="UP000274100"/>
    </source>
</evidence>
<dbReference type="RefSeq" id="WP_126330128.1">
    <property type="nucleotide sequence ID" value="NZ_LR134343.1"/>
</dbReference>
<dbReference type="Pfam" id="PF12787">
    <property type="entry name" value="EcsC"/>
    <property type="match status" value="1"/>
</dbReference>
<evidence type="ECO:0000313" key="1">
    <source>
        <dbReference type="EMBL" id="VEG12774.1"/>
    </source>
</evidence>
<dbReference type="Proteomes" id="UP000274100">
    <property type="component" value="Chromosome"/>
</dbReference>
<name>A0A3S4QP07_9GAMM</name>
<dbReference type="EMBL" id="LR134343">
    <property type="protein sequence ID" value="VEG12774.1"/>
    <property type="molecule type" value="Genomic_DNA"/>
</dbReference>
<dbReference type="KEGG" id="mcun:NCTC10297_00716"/>
<organism evidence="1 2">
    <name type="scientific">Moraxella cuniculi</name>
    <dbReference type="NCBI Taxonomy" id="34061"/>
    <lineage>
        <taxon>Bacteria</taxon>
        <taxon>Pseudomonadati</taxon>
        <taxon>Pseudomonadota</taxon>
        <taxon>Gammaproteobacteria</taxon>
        <taxon>Moraxellales</taxon>
        <taxon>Moraxellaceae</taxon>
        <taxon>Moraxella</taxon>
    </lineage>
</organism>
<reference evidence="1 2" key="1">
    <citation type="submission" date="2018-12" db="EMBL/GenBank/DDBJ databases">
        <authorList>
            <consortium name="Pathogen Informatics"/>
        </authorList>
    </citation>
    <scope>NUCLEOTIDE SEQUENCE [LARGE SCALE GENOMIC DNA]</scope>
    <source>
        <strain evidence="1 2">NCTC10297</strain>
    </source>
</reference>
<dbReference type="AlphaFoldDB" id="A0A3S4QP07"/>
<proteinExistence type="predicted"/>
<sequence length="229" mass="24513">MSNLISSETMYEVMEWAYKKANNGIGFGSAEEMANDYLSESGSLEDRINSLIRWQNAKAGSTGFATGLGGLITLPATLPANIASTLYIQIRMISAIAHMAGYDIQHDKVKTMVYMCLLGNGAGEVLKDFGVTAGTKFAEQFITKKITGEMLTKINKAIGFRLVTKAGSTGLINLTKLVPVLGGVVSGTFDAVTTNIVGNTARNIFLDTKNQNFDGFRGNVYNQDGTKAG</sequence>
<accession>A0A3S4QP07</accession>
<dbReference type="OrthoDB" id="1425703at2"/>
<gene>
    <name evidence="1" type="ORF">NCTC10297_00716</name>
</gene>